<evidence type="ECO:0000256" key="1">
    <source>
        <dbReference type="ARBA" id="ARBA00004571"/>
    </source>
</evidence>
<dbReference type="RefSeq" id="WP_318348345.1">
    <property type="nucleotide sequence ID" value="NZ_AP018694.1"/>
</dbReference>
<feature type="signal peptide" evidence="10">
    <location>
        <begin position="1"/>
        <end position="25"/>
    </location>
</feature>
<keyword evidence="2 8" id="KW-0813">Transport</keyword>
<dbReference type="Proteomes" id="UP001193389">
    <property type="component" value="Chromosome"/>
</dbReference>
<dbReference type="Pfam" id="PF13715">
    <property type="entry name" value="CarbopepD_reg_2"/>
    <property type="match status" value="1"/>
</dbReference>
<evidence type="ECO:0000256" key="9">
    <source>
        <dbReference type="RuleBase" id="RU003357"/>
    </source>
</evidence>
<evidence type="ECO:0000313" key="13">
    <source>
        <dbReference type="EMBL" id="BBE20170.1"/>
    </source>
</evidence>
<organism evidence="13 14">
    <name type="scientific">Aquipluma nitroreducens</name>
    <dbReference type="NCBI Taxonomy" id="2010828"/>
    <lineage>
        <taxon>Bacteria</taxon>
        <taxon>Pseudomonadati</taxon>
        <taxon>Bacteroidota</taxon>
        <taxon>Bacteroidia</taxon>
        <taxon>Marinilabiliales</taxon>
        <taxon>Prolixibacteraceae</taxon>
        <taxon>Aquipluma</taxon>
    </lineage>
</organism>
<dbReference type="InterPro" id="IPR039426">
    <property type="entry name" value="TonB-dep_rcpt-like"/>
</dbReference>
<evidence type="ECO:0000259" key="12">
    <source>
        <dbReference type="Pfam" id="PF07715"/>
    </source>
</evidence>
<evidence type="ECO:0000256" key="7">
    <source>
        <dbReference type="ARBA" id="ARBA00023237"/>
    </source>
</evidence>
<dbReference type="Gene3D" id="2.60.40.1120">
    <property type="entry name" value="Carboxypeptidase-like, regulatory domain"/>
    <property type="match status" value="1"/>
</dbReference>
<keyword evidence="6 8" id="KW-0472">Membrane</keyword>
<dbReference type="SUPFAM" id="SSF49464">
    <property type="entry name" value="Carboxypeptidase regulatory domain-like"/>
    <property type="match status" value="1"/>
</dbReference>
<dbReference type="InterPro" id="IPR023997">
    <property type="entry name" value="TonB-dep_OMP_SusC/RagA_CS"/>
</dbReference>
<dbReference type="InterPro" id="IPR037066">
    <property type="entry name" value="Plug_dom_sf"/>
</dbReference>
<keyword evidence="4 8" id="KW-0812">Transmembrane</keyword>
<evidence type="ECO:0000313" key="14">
    <source>
        <dbReference type="Proteomes" id="UP001193389"/>
    </source>
</evidence>
<dbReference type="PROSITE" id="PS52016">
    <property type="entry name" value="TONB_DEPENDENT_REC_3"/>
    <property type="match status" value="1"/>
</dbReference>
<dbReference type="SUPFAM" id="SSF56935">
    <property type="entry name" value="Porins"/>
    <property type="match status" value="1"/>
</dbReference>
<evidence type="ECO:0000256" key="5">
    <source>
        <dbReference type="ARBA" id="ARBA00023077"/>
    </source>
</evidence>
<dbReference type="Pfam" id="PF00593">
    <property type="entry name" value="TonB_dep_Rec_b-barrel"/>
    <property type="match status" value="1"/>
</dbReference>
<dbReference type="NCBIfam" id="TIGR04056">
    <property type="entry name" value="OMP_RagA_SusC"/>
    <property type="match status" value="1"/>
</dbReference>
<dbReference type="AlphaFoldDB" id="A0A5K7SF05"/>
<gene>
    <name evidence="13" type="ORF">AQPE_4361</name>
</gene>
<comment type="subcellular location">
    <subcellularLocation>
        <location evidence="1 8">Cell outer membrane</location>
        <topology evidence="1 8">Multi-pass membrane protein</topology>
    </subcellularLocation>
</comment>
<dbReference type="InterPro" id="IPR012910">
    <property type="entry name" value="Plug_dom"/>
</dbReference>
<evidence type="ECO:0000256" key="6">
    <source>
        <dbReference type="ARBA" id="ARBA00023136"/>
    </source>
</evidence>
<evidence type="ECO:0000256" key="2">
    <source>
        <dbReference type="ARBA" id="ARBA00022448"/>
    </source>
</evidence>
<dbReference type="InterPro" id="IPR036942">
    <property type="entry name" value="Beta-barrel_TonB_sf"/>
</dbReference>
<dbReference type="Pfam" id="PF07715">
    <property type="entry name" value="Plug"/>
    <property type="match status" value="1"/>
</dbReference>
<dbReference type="InterPro" id="IPR000531">
    <property type="entry name" value="Beta-barrel_TonB"/>
</dbReference>
<feature type="chain" id="PRO_5024394480" evidence="10">
    <location>
        <begin position="26"/>
        <end position="1124"/>
    </location>
</feature>
<evidence type="ECO:0000256" key="8">
    <source>
        <dbReference type="PROSITE-ProRule" id="PRU01360"/>
    </source>
</evidence>
<reference evidence="13" key="1">
    <citation type="journal article" date="2020" name="Int. J. Syst. Evol. Microbiol.">
        <title>Aquipluma nitroreducens gen. nov. sp. nov., a novel facultatively anaerobic bacterium isolated from a freshwater lake.</title>
        <authorList>
            <person name="Watanabe M."/>
            <person name="Kojima H."/>
            <person name="Fukui M."/>
        </authorList>
    </citation>
    <scope>NUCLEOTIDE SEQUENCE</scope>
    <source>
        <strain evidence="13">MeG22</strain>
    </source>
</reference>
<comment type="similarity">
    <text evidence="8 9">Belongs to the TonB-dependent receptor family.</text>
</comment>
<dbReference type="Gene3D" id="2.170.130.10">
    <property type="entry name" value="TonB-dependent receptor, plug domain"/>
    <property type="match status" value="1"/>
</dbReference>
<evidence type="ECO:0000256" key="4">
    <source>
        <dbReference type="ARBA" id="ARBA00022692"/>
    </source>
</evidence>
<dbReference type="NCBIfam" id="TIGR04057">
    <property type="entry name" value="SusC_RagA_signa"/>
    <property type="match status" value="1"/>
</dbReference>
<keyword evidence="5 9" id="KW-0798">TonB box</keyword>
<feature type="domain" description="TonB-dependent receptor-like beta-barrel" evidence="11">
    <location>
        <begin position="455"/>
        <end position="903"/>
    </location>
</feature>
<dbReference type="KEGG" id="anf:AQPE_4361"/>
<proteinExistence type="inferred from homology"/>
<keyword evidence="7 8" id="KW-0998">Cell outer membrane</keyword>
<dbReference type="GO" id="GO:0009279">
    <property type="term" value="C:cell outer membrane"/>
    <property type="evidence" value="ECO:0007669"/>
    <property type="project" value="UniProtKB-SubCell"/>
</dbReference>
<feature type="domain" description="TonB-dependent receptor plug" evidence="12">
    <location>
        <begin position="120"/>
        <end position="225"/>
    </location>
</feature>
<dbReference type="InterPro" id="IPR023996">
    <property type="entry name" value="TonB-dep_OMP_SusC/RagA"/>
</dbReference>
<name>A0A5K7SF05_9BACT</name>
<evidence type="ECO:0000259" key="11">
    <source>
        <dbReference type="Pfam" id="PF00593"/>
    </source>
</evidence>
<dbReference type="Gene3D" id="2.40.170.20">
    <property type="entry name" value="TonB-dependent receptor, beta-barrel domain"/>
    <property type="match status" value="1"/>
</dbReference>
<evidence type="ECO:0000256" key="3">
    <source>
        <dbReference type="ARBA" id="ARBA00022452"/>
    </source>
</evidence>
<keyword evidence="14" id="KW-1185">Reference proteome</keyword>
<evidence type="ECO:0000256" key="10">
    <source>
        <dbReference type="SAM" id="SignalP"/>
    </source>
</evidence>
<keyword evidence="10" id="KW-0732">Signal</keyword>
<protein>
    <submittedName>
        <fullName evidence="13">TonB family protein</fullName>
    </submittedName>
</protein>
<keyword evidence="3 8" id="KW-1134">Transmembrane beta strand</keyword>
<accession>A0A5K7SF05</accession>
<dbReference type="EMBL" id="AP018694">
    <property type="protein sequence ID" value="BBE20170.1"/>
    <property type="molecule type" value="Genomic_DNA"/>
</dbReference>
<sequence length="1124" mass="123520">MNKILVRLPLLMAFLFLMSFVQVSAQKTVKGTITDAADGSTIPGVNVVVKGTTVGALTDIDGSYSLSVPAGKDEIMFSMIGYATVNQKIGNLTIIDIALTTSVQAIDEVVVVGYGTQSRSKVTSSIEKVDMKLMETGMRSNPAQALSGSVPGLRVVTASGRPGAVPTIVLRGGTNFDGTGSPLIIMDGQIRGSLSDINPEEIESMEVLKDASATAIYGARASNGVILITSKKGKAGVATVTVKVKHGTNFLNTPYEFVDATNYIKWARLGMEQAIKNGVGAVNNVAGVGPRGTGNVYKDAAGNILDGNYDSRAIWSVMRLDATNQELLSQPGWKQMKDPIKTAANGNYDPNGTIYDLIYKDFNYGDYGLNKTAQTQDYNIGFTGGNDRGKYFANLGYYDEGGLSLETFYKRINFAFNGDYKIKDWLTSESGIQFVMAKWKDQSLQNGESNYWARMLSAPPTMRGTNAKGELLLGRDASDGNPAFNIDKYFRGNESDKFTMNQAFKIDIMKGLYVKATGIVMYDESFVESFNKDFRSGVMSLTNLNTGWNRTRASSANFDRTVRQTYNAIANYQAKFLEKHSISAMAGFEYFDSYNYGVYAAGSGAPTDDFRDLGLTLNNAEQQTRSTDTWHARERIVSQFGRVNYDYADKYLLAFTVRRDGYSRLIGDNQYGVFPALSAGWLVSKEDFMKSSQNWLSYLKLRTSWGKNGNVGGIGTYELQGSYGSQTAYNGTIGFLQSGIANPNLKWEKTNTVEVGADMGFFENRIYASMAFYNRITTDKIASVLLPTSAGVSSVRTNNGSMKNTGFEIEVTGKIIQKKDFKWQVSGNASWNKNTVLSLPFNGNENNRQGGQQIYDPATKKNVWVGGLQEGQEWGSVYGFVSEGIIRNAEDLANYNKVDLAAGQVWYNGSAGKRVASQKIMTAKGLNLAGGWIPTQMGDVRWKDIDQNDTIDTRDMTKLGREIPRLTGGFTTTLSYKRFTFAARVDFGVGHIQQDFMQLWALACAQGEFAPTTAVYDTWTVDNPNASLPRYTWADQLNTKNYDRPSSMFWKKSDYLAFREVSLSYSVPTALLKKAKIGGLVLTVTGQNLGYLTNKMLNLPERTGNQNGAYVIPTQLIFGADITF</sequence>
<dbReference type="InterPro" id="IPR008969">
    <property type="entry name" value="CarboxyPept-like_regulatory"/>
</dbReference>